<dbReference type="AlphaFoldDB" id="A0A9Q5Z8X7"/>
<evidence type="ECO:0000259" key="1">
    <source>
        <dbReference type="Pfam" id="PF01494"/>
    </source>
</evidence>
<reference evidence="2 3" key="1">
    <citation type="submission" date="2015-02" db="EMBL/GenBank/DDBJ databases">
        <title>Nostoc linckia genome annotation.</title>
        <authorList>
            <person name="Zhou Z."/>
        </authorList>
    </citation>
    <scope>NUCLEOTIDE SEQUENCE [LARGE SCALE GENOMIC DNA]</scope>
    <source>
        <strain evidence="3">z8</strain>
    </source>
</reference>
<name>A0A9Q5Z8X7_NOSLI</name>
<dbReference type="Gene3D" id="3.50.50.60">
    <property type="entry name" value="FAD/NAD(P)-binding domain"/>
    <property type="match status" value="1"/>
</dbReference>
<proteinExistence type="predicted"/>
<protein>
    <submittedName>
        <fullName evidence="2">2-polyprenyl-6-methoxyphenol hydroxylase-like oxidoreductase</fullName>
    </submittedName>
</protein>
<dbReference type="GeneID" id="57093492"/>
<dbReference type="PANTHER" id="PTHR43422">
    <property type="entry name" value="THIAMINE THIAZOLE SYNTHASE"/>
    <property type="match status" value="1"/>
</dbReference>
<organism evidence="2 3">
    <name type="scientific">Nostoc linckia z8</name>
    <dbReference type="NCBI Taxonomy" id="1628746"/>
    <lineage>
        <taxon>Bacteria</taxon>
        <taxon>Bacillati</taxon>
        <taxon>Cyanobacteriota</taxon>
        <taxon>Cyanophyceae</taxon>
        <taxon>Nostocales</taxon>
        <taxon>Nostocaceae</taxon>
        <taxon>Nostoc</taxon>
    </lineage>
</organism>
<gene>
    <name evidence="2" type="ORF">VF08_23805</name>
</gene>
<comment type="caution">
    <text evidence="2">The sequence shown here is derived from an EMBL/GenBank/DDBJ whole genome shotgun (WGS) entry which is preliminary data.</text>
</comment>
<dbReference type="GO" id="GO:0071949">
    <property type="term" value="F:FAD binding"/>
    <property type="evidence" value="ECO:0007669"/>
    <property type="project" value="InterPro"/>
</dbReference>
<sequence length="480" mass="53834">MFDLQIPTAIEKKAIVIGGSIAGLLTAQVLTKYFHHVTIIERDRFPEKPEQRHGIPQAHHVHALLIRGQQILEQLFPGIIAELTNSGAPILDSIADCPWLGYNGWAPRFPSHLISCTSSRNLLEWTIRRHLAANDRIEFVQAAQVTNLLSNANKTTITGVRVSVRNEPEAEILANLIVDASGRNSQTPQWLEQLGYRPPQQTVVNSFLGYASRWYHPPEGFQADWKFLLIASKPPKDTRSAVLYPVEGNRWIVTLIGVSRDYPPTDEAGFLDFAQSLRSPILYQAIKDAQPISPIYGYRRTENNLRHYEKLSRLPEGLIVIGDAVCAFNPVYGQGMTTAALGALTLDECLSKQLSQQSQGNLIGFPQYFQKQLRKAISVPWLMATGEDFRWSATEGGKPDVISKVMQLYMDRLLLLQANSPEIHQLFSEVINLLKPPSAFFQPGILMQVLKQIINSHPQSDELIDGKNIPKYQPLVIHNS</sequence>
<feature type="domain" description="FAD-binding" evidence="1">
    <location>
        <begin position="13"/>
        <end position="360"/>
    </location>
</feature>
<dbReference type="RefSeq" id="WP_099071893.1">
    <property type="nucleotide sequence ID" value="NZ_LAHD01000080.1"/>
</dbReference>
<dbReference type="InterPro" id="IPR036188">
    <property type="entry name" value="FAD/NAD-bd_sf"/>
</dbReference>
<dbReference type="SUPFAM" id="SSF51905">
    <property type="entry name" value="FAD/NAD(P)-binding domain"/>
    <property type="match status" value="1"/>
</dbReference>
<dbReference type="PANTHER" id="PTHR43422:SF3">
    <property type="entry name" value="THIAMINE THIAZOLE SYNTHASE"/>
    <property type="match status" value="1"/>
</dbReference>
<dbReference type="EMBL" id="LAHD01000080">
    <property type="protein sequence ID" value="PHK00601.1"/>
    <property type="molecule type" value="Genomic_DNA"/>
</dbReference>
<dbReference type="Proteomes" id="UP000222310">
    <property type="component" value="Unassembled WGS sequence"/>
</dbReference>
<evidence type="ECO:0000313" key="2">
    <source>
        <dbReference type="EMBL" id="PHK00601.1"/>
    </source>
</evidence>
<accession>A0A9Q5Z8X7</accession>
<dbReference type="Pfam" id="PF01494">
    <property type="entry name" value="FAD_binding_3"/>
    <property type="match status" value="1"/>
</dbReference>
<dbReference type="InterPro" id="IPR002938">
    <property type="entry name" value="FAD-bd"/>
</dbReference>
<evidence type="ECO:0000313" key="3">
    <source>
        <dbReference type="Proteomes" id="UP000222310"/>
    </source>
</evidence>